<keyword evidence="2" id="KW-1185">Reference proteome</keyword>
<evidence type="ECO:0000313" key="2">
    <source>
        <dbReference type="Proteomes" id="UP000291562"/>
    </source>
</evidence>
<dbReference type="OrthoDB" id="9797176at2"/>
<reference evidence="1 2" key="1">
    <citation type="submission" date="2019-01" db="EMBL/GenBank/DDBJ databases">
        <title>Pseudolysobacter antarctica gen. nov., sp. nov., isolated from Fildes Peninsula, Antarctica.</title>
        <authorList>
            <person name="Wei Z."/>
            <person name="Peng F."/>
        </authorList>
    </citation>
    <scope>NUCLEOTIDE SEQUENCE [LARGE SCALE GENOMIC DNA]</scope>
    <source>
        <strain evidence="1 2">AQ6-296</strain>
    </source>
</reference>
<dbReference type="KEGG" id="xbc:ELE36_04515"/>
<dbReference type="RefSeq" id="WP_129831954.1">
    <property type="nucleotide sequence ID" value="NZ_CP035704.1"/>
</dbReference>
<proteinExistence type="predicted"/>
<gene>
    <name evidence="1" type="ORF">ELE36_04515</name>
</gene>
<evidence type="ECO:0000313" key="1">
    <source>
        <dbReference type="EMBL" id="QBB69694.1"/>
    </source>
</evidence>
<dbReference type="InterPro" id="IPR029058">
    <property type="entry name" value="AB_hydrolase_fold"/>
</dbReference>
<dbReference type="Gene3D" id="3.40.50.1820">
    <property type="entry name" value="alpha/beta hydrolase"/>
    <property type="match status" value="1"/>
</dbReference>
<sequence>MLALLAFGSAMAHGQSMPAAVVAVLPPGLHSDVVFDLYSPLASSEEMLGRLMSPLWNERMHDKIATSEQTLVEQSITLAQERFTVYIPKGDKPAGGYGLLVFILPWDKAKFPPRWLPEFDKHGVIAITASNSGNDRNVLERRIPLALSAYENIARRYTVDRSRVYIGGLSGGSRVALRIGTRVSRSLRWCAAECGQRPIRQ</sequence>
<evidence type="ECO:0008006" key="3">
    <source>
        <dbReference type="Google" id="ProtNLM"/>
    </source>
</evidence>
<protein>
    <recommendedName>
        <fullName evidence="3">Phospholipase/carboxylesterase/thioesterase domain-containing protein</fullName>
    </recommendedName>
</protein>
<accession>A0A411HGY8</accession>
<name>A0A411HGY8_9GAMM</name>
<dbReference type="AlphaFoldDB" id="A0A411HGY8"/>
<organism evidence="1 2">
    <name type="scientific">Pseudolysobacter antarcticus</name>
    <dbReference type="NCBI Taxonomy" id="2511995"/>
    <lineage>
        <taxon>Bacteria</taxon>
        <taxon>Pseudomonadati</taxon>
        <taxon>Pseudomonadota</taxon>
        <taxon>Gammaproteobacteria</taxon>
        <taxon>Lysobacterales</taxon>
        <taxon>Rhodanobacteraceae</taxon>
        <taxon>Pseudolysobacter</taxon>
    </lineage>
</organism>
<dbReference type="SUPFAM" id="SSF53474">
    <property type="entry name" value="alpha/beta-Hydrolases"/>
    <property type="match status" value="1"/>
</dbReference>
<dbReference type="Proteomes" id="UP000291562">
    <property type="component" value="Chromosome"/>
</dbReference>
<dbReference type="EMBL" id="CP035704">
    <property type="protein sequence ID" value="QBB69694.1"/>
    <property type="molecule type" value="Genomic_DNA"/>
</dbReference>